<reference evidence="3 4" key="1">
    <citation type="submission" date="2017-07" db="EMBL/GenBank/DDBJ databases">
        <authorList>
            <person name="Sun Z.S."/>
            <person name="Albrecht U."/>
            <person name="Echele G."/>
            <person name="Lee C.C."/>
        </authorList>
    </citation>
    <scope>NUCLEOTIDE SEQUENCE [LARGE SCALE GENOMIC DNA]</scope>
    <source>
        <strain evidence="3 4">CGMCC 1.12710</strain>
    </source>
</reference>
<accession>A0A239Q093</accession>
<dbReference type="InterPro" id="IPR044094">
    <property type="entry name" value="AtsA-like_MBL-fold"/>
</dbReference>
<protein>
    <submittedName>
        <fullName evidence="3">Ribonuclease Z</fullName>
    </submittedName>
</protein>
<dbReference type="OrthoDB" id="9803916at2"/>
<proteinExistence type="predicted"/>
<evidence type="ECO:0000313" key="3">
    <source>
        <dbReference type="EMBL" id="SNT75850.1"/>
    </source>
</evidence>
<dbReference type="AlphaFoldDB" id="A0A239Q093"/>
<organism evidence="3 4">
    <name type="scientific">Amphiplicatus metriothermophilus</name>
    <dbReference type="NCBI Taxonomy" id="1519374"/>
    <lineage>
        <taxon>Bacteria</taxon>
        <taxon>Pseudomonadati</taxon>
        <taxon>Pseudomonadota</taxon>
        <taxon>Alphaproteobacteria</taxon>
        <taxon>Parvularculales</taxon>
        <taxon>Parvularculaceae</taxon>
        <taxon>Amphiplicatus</taxon>
    </lineage>
</organism>
<dbReference type="RefSeq" id="WP_089413360.1">
    <property type="nucleotide sequence ID" value="NZ_FZQA01000010.1"/>
</dbReference>
<dbReference type="PANTHER" id="PTHR46018:SF2">
    <property type="entry name" value="ZINC PHOSPHODIESTERASE ELAC PROTEIN 1"/>
    <property type="match status" value="1"/>
</dbReference>
<dbReference type="Proteomes" id="UP000198346">
    <property type="component" value="Unassembled WGS sequence"/>
</dbReference>
<feature type="domain" description="Metallo-beta-lactamase" evidence="2">
    <location>
        <begin position="70"/>
        <end position="272"/>
    </location>
</feature>
<evidence type="ECO:0000259" key="2">
    <source>
        <dbReference type="SMART" id="SM00849"/>
    </source>
</evidence>
<dbReference type="InterPro" id="IPR001279">
    <property type="entry name" value="Metallo-B-lactamas"/>
</dbReference>
<dbReference type="PANTHER" id="PTHR46018">
    <property type="entry name" value="ZINC PHOSPHODIESTERASE ELAC PROTEIN 1"/>
    <property type="match status" value="1"/>
</dbReference>
<dbReference type="SUPFAM" id="SSF56281">
    <property type="entry name" value="Metallo-hydrolase/oxidoreductase"/>
    <property type="match status" value="1"/>
</dbReference>
<dbReference type="Pfam" id="PF12706">
    <property type="entry name" value="Lactamase_B_2"/>
    <property type="match status" value="1"/>
</dbReference>
<dbReference type="SMART" id="SM00849">
    <property type="entry name" value="Lactamase_B"/>
    <property type="match status" value="1"/>
</dbReference>
<dbReference type="GO" id="GO:0042781">
    <property type="term" value="F:3'-tRNA processing endoribonuclease activity"/>
    <property type="evidence" value="ECO:0007669"/>
    <property type="project" value="TreeGrafter"/>
</dbReference>
<keyword evidence="4" id="KW-1185">Reference proteome</keyword>
<keyword evidence="1" id="KW-0378">Hydrolase</keyword>
<evidence type="ECO:0000313" key="4">
    <source>
        <dbReference type="Proteomes" id="UP000198346"/>
    </source>
</evidence>
<dbReference type="EMBL" id="FZQA01000010">
    <property type="protein sequence ID" value="SNT75850.1"/>
    <property type="molecule type" value="Genomic_DNA"/>
</dbReference>
<dbReference type="InterPro" id="IPR036866">
    <property type="entry name" value="RibonucZ/Hydroxyglut_hydro"/>
</dbReference>
<dbReference type="Gene3D" id="3.60.15.10">
    <property type="entry name" value="Ribonuclease Z/Hydroxyacylglutathione hydrolase-like"/>
    <property type="match status" value="1"/>
</dbReference>
<gene>
    <name evidence="3" type="ORF">SAMN06297382_2935</name>
</gene>
<evidence type="ECO:0000256" key="1">
    <source>
        <dbReference type="ARBA" id="ARBA00022801"/>
    </source>
</evidence>
<sequence>MRIVIWIAAGLVLAAGALVAALRAPAVEDALFERALAKGFGRDRAALFDGDGLKIFFCGTGSPLPSAKRAQTCTAIFAGGRFFLVDAGTGSWETLQAAGVPAGRLAGVFLTHFHSDHIGDLGEANLGSWVAGRPTPLAVYGPSGVERVVGGLNEAYALDSEYRTAHHGKAVAPPRAAGLRAQAFDGRGQAVVYEEGGLTVSAFPVTHDPVDPAVGYRFDYKGRSVVVSGDTAYSDSLVRAAAGADLLIHEAQANHMVAEMQAAAERAGAASLAMIFADIPSYHTSPEEAARAANEAGVGYLILTHLTPAPDAPLTQRIFLRGVKEVRRRNVALARDGMLVLLPAAGGIDFTKL</sequence>
<dbReference type="CDD" id="cd07719">
    <property type="entry name" value="arylsulfatase_AtsA-like_MBL-fold"/>
    <property type="match status" value="1"/>
</dbReference>
<name>A0A239Q093_9PROT</name>